<keyword evidence="4" id="KW-1185">Reference proteome</keyword>
<protein>
    <submittedName>
        <fullName evidence="3">Glycoside hydrolase family 88 protein</fullName>
    </submittedName>
</protein>
<sequence>MKLKQSITPIVVLGFVLNATAAGASSTRASVEIKALTQRVADWQLSTYADMGKYRALPSGKRYRWHNREPHDDNDWTCAALHMGLFHFGETVGAPKYQDWLKALCAKNEWKLRVHPKGIEHADDHAMGQVYLDFYRQSHDPVMIADLQSRFDAILQGPNRSKKAWYWCDALFMGPATWARLAKLTGNTAYLDYMDQQYHLSYDMLWNQQDQLFYRDNKRKANREANGANEYWSRGNGWVFGGLAYMIPDLPETWDGRAFYIDLFKQMAAALKRTQRTDGTWSMSMMADESAFPVKEISGTSFFVFGLAWGVNEGILDRTVYEPVILKGWNAMAGCVNEDGMPGYVQGIGAAPGDSYPDYTEVYGVGGFLAAGAEVYRMAGGE</sequence>
<dbReference type="GO" id="GO:0016787">
    <property type="term" value="F:hydrolase activity"/>
    <property type="evidence" value="ECO:0007669"/>
    <property type="project" value="UniProtKB-KW"/>
</dbReference>
<dbReference type="RefSeq" id="WP_322608959.1">
    <property type="nucleotide sequence ID" value="NZ_JARVCO010000010.1"/>
</dbReference>
<dbReference type="InterPro" id="IPR052043">
    <property type="entry name" value="PolySaccharide_Degr_Enz"/>
</dbReference>
<comment type="caution">
    <text evidence="3">The sequence shown here is derived from an EMBL/GenBank/DDBJ whole genome shotgun (WGS) entry which is preliminary data.</text>
</comment>
<organism evidence="3 4">
    <name type="scientific">Pontiella agarivorans</name>
    <dbReference type="NCBI Taxonomy" id="3038953"/>
    <lineage>
        <taxon>Bacteria</taxon>
        <taxon>Pseudomonadati</taxon>
        <taxon>Kiritimatiellota</taxon>
        <taxon>Kiritimatiellia</taxon>
        <taxon>Kiritimatiellales</taxon>
        <taxon>Pontiellaceae</taxon>
        <taxon>Pontiella</taxon>
    </lineage>
</organism>
<keyword evidence="2" id="KW-0732">Signal</keyword>
<name>A0ABU5MYX1_9BACT</name>
<dbReference type="PANTHER" id="PTHR33886:SF8">
    <property type="entry name" value="UNSATURATED RHAMNOGALACTURONAN HYDROLASE (EUROFUNG)"/>
    <property type="match status" value="1"/>
</dbReference>
<feature type="chain" id="PRO_5045883472" evidence="2">
    <location>
        <begin position="22"/>
        <end position="382"/>
    </location>
</feature>
<evidence type="ECO:0000256" key="2">
    <source>
        <dbReference type="SAM" id="SignalP"/>
    </source>
</evidence>
<dbReference type="InterPro" id="IPR008928">
    <property type="entry name" value="6-hairpin_glycosidase_sf"/>
</dbReference>
<dbReference type="Pfam" id="PF07470">
    <property type="entry name" value="Glyco_hydro_88"/>
    <property type="match status" value="1"/>
</dbReference>
<dbReference type="InterPro" id="IPR010905">
    <property type="entry name" value="Glyco_hydro_88"/>
</dbReference>
<dbReference type="Gene3D" id="1.50.10.10">
    <property type="match status" value="1"/>
</dbReference>
<proteinExistence type="predicted"/>
<keyword evidence="1 3" id="KW-0378">Hydrolase</keyword>
<dbReference type="InterPro" id="IPR012341">
    <property type="entry name" value="6hp_glycosidase-like_sf"/>
</dbReference>
<accession>A0ABU5MYX1</accession>
<evidence type="ECO:0000313" key="4">
    <source>
        <dbReference type="Proteomes" id="UP001290861"/>
    </source>
</evidence>
<dbReference type="EMBL" id="JARVCO010000010">
    <property type="protein sequence ID" value="MDZ8119171.1"/>
    <property type="molecule type" value="Genomic_DNA"/>
</dbReference>
<reference evidence="3 4" key="1">
    <citation type="journal article" date="2024" name="Appl. Environ. Microbiol.">
        <title>Pontiella agarivorans sp. nov., a novel marine anaerobic bacterium capable of degrading macroalgal polysaccharides and fixing nitrogen.</title>
        <authorList>
            <person name="Liu N."/>
            <person name="Kivenson V."/>
            <person name="Peng X."/>
            <person name="Cui Z."/>
            <person name="Lankiewicz T.S."/>
            <person name="Gosselin K.M."/>
            <person name="English C.J."/>
            <person name="Blair E.M."/>
            <person name="O'Malley M.A."/>
            <person name="Valentine D.L."/>
        </authorList>
    </citation>
    <scope>NUCLEOTIDE SEQUENCE [LARGE SCALE GENOMIC DNA]</scope>
    <source>
        <strain evidence="3 4">NLcol2</strain>
    </source>
</reference>
<dbReference type="SUPFAM" id="SSF48208">
    <property type="entry name" value="Six-hairpin glycosidases"/>
    <property type="match status" value="1"/>
</dbReference>
<gene>
    <name evidence="3" type="ORF">P9H32_11105</name>
</gene>
<dbReference type="PANTHER" id="PTHR33886">
    <property type="entry name" value="UNSATURATED RHAMNOGALACTURONAN HYDROLASE (EUROFUNG)"/>
    <property type="match status" value="1"/>
</dbReference>
<feature type="signal peptide" evidence="2">
    <location>
        <begin position="1"/>
        <end position="21"/>
    </location>
</feature>
<evidence type="ECO:0000256" key="1">
    <source>
        <dbReference type="ARBA" id="ARBA00022801"/>
    </source>
</evidence>
<evidence type="ECO:0000313" key="3">
    <source>
        <dbReference type="EMBL" id="MDZ8119171.1"/>
    </source>
</evidence>
<dbReference type="Proteomes" id="UP001290861">
    <property type="component" value="Unassembled WGS sequence"/>
</dbReference>